<evidence type="ECO:0008006" key="3">
    <source>
        <dbReference type="Google" id="ProtNLM"/>
    </source>
</evidence>
<dbReference type="OrthoDB" id="9810012at2"/>
<organism evidence="1 2">
    <name type="scientific">Paenibacillus lautus</name>
    <name type="common">Bacillus lautus</name>
    <dbReference type="NCBI Taxonomy" id="1401"/>
    <lineage>
        <taxon>Bacteria</taxon>
        <taxon>Bacillati</taxon>
        <taxon>Bacillota</taxon>
        <taxon>Bacilli</taxon>
        <taxon>Bacillales</taxon>
        <taxon>Paenibacillaceae</taxon>
        <taxon>Paenibacillus</taxon>
    </lineage>
</organism>
<evidence type="ECO:0000313" key="1">
    <source>
        <dbReference type="EMBL" id="OME95021.1"/>
    </source>
</evidence>
<dbReference type="EMBL" id="MRTF01000002">
    <property type="protein sequence ID" value="OME95021.1"/>
    <property type="molecule type" value="Genomic_DNA"/>
</dbReference>
<reference evidence="1 2" key="1">
    <citation type="submission" date="2016-11" db="EMBL/GenBank/DDBJ databases">
        <title>Paenibacillus species isolates.</title>
        <authorList>
            <person name="Beno S.M."/>
        </authorList>
    </citation>
    <scope>NUCLEOTIDE SEQUENCE [LARGE SCALE GENOMIC DNA]</scope>
    <source>
        <strain evidence="1 2">FSL F4-0100</strain>
    </source>
</reference>
<gene>
    <name evidence="1" type="ORF">BK123_07980</name>
</gene>
<dbReference type="AlphaFoldDB" id="A0A1R1B618"/>
<proteinExistence type="predicted"/>
<dbReference type="RefSeq" id="WP_076321840.1">
    <property type="nucleotide sequence ID" value="NZ_MRTF01000002.1"/>
</dbReference>
<dbReference type="STRING" id="1401.BK123_07980"/>
<sequence>MPWPMVHFAVAQQLGGPEPSPHLLIGSIAPDAIHVRGKITREQKGITHLVHDGRLPDANLIKENYLHYLNLKPEKAWKEYIYGYFTHIYTDLRWVQTLYADFKEENIEDEENIRYTYNQEVSQLEFELKRSEHWTDSILNKLKDSAGHSIPLFVEKSEVEQYRTLKLEWLLDERNEPKVELVYFTLDKVETFINDTAAELSILFVPSGIHEHEG</sequence>
<protein>
    <recommendedName>
        <fullName evidence="3">Phospholipase C/D domain-containing protein</fullName>
    </recommendedName>
</protein>
<accession>A0A1R1B618</accession>
<comment type="caution">
    <text evidence="1">The sequence shown here is derived from an EMBL/GenBank/DDBJ whole genome shotgun (WGS) entry which is preliminary data.</text>
</comment>
<name>A0A1R1B618_PAELA</name>
<evidence type="ECO:0000313" key="2">
    <source>
        <dbReference type="Proteomes" id="UP000187074"/>
    </source>
</evidence>
<dbReference type="Proteomes" id="UP000187074">
    <property type="component" value="Unassembled WGS sequence"/>
</dbReference>